<dbReference type="EMBL" id="JACBZS010000001">
    <property type="protein sequence ID" value="NYI71570.1"/>
    <property type="molecule type" value="Genomic_DNA"/>
</dbReference>
<keyword evidence="2" id="KW-0378">Hydrolase</keyword>
<keyword evidence="3" id="KW-1185">Reference proteome</keyword>
<dbReference type="Pfam" id="PF13354">
    <property type="entry name" value="Beta-lactamase2"/>
    <property type="match status" value="1"/>
</dbReference>
<organism evidence="2 3">
    <name type="scientific">Naumannella cuiyingiana</name>
    <dbReference type="NCBI Taxonomy" id="1347891"/>
    <lineage>
        <taxon>Bacteria</taxon>
        <taxon>Bacillati</taxon>
        <taxon>Actinomycetota</taxon>
        <taxon>Actinomycetes</taxon>
        <taxon>Propionibacteriales</taxon>
        <taxon>Propionibacteriaceae</taxon>
        <taxon>Naumannella</taxon>
    </lineage>
</organism>
<dbReference type="GO" id="GO:0008800">
    <property type="term" value="F:beta-lactamase activity"/>
    <property type="evidence" value="ECO:0007669"/>
    <property type="project" value="UniProtKB-EC"/>
</dbReference>
<comment type="caution">
    <text evidence="2">The sequence shown here is derived from an EMBL/GenBank/DDBJ whole genome shotgun (WGS) entry which is preliminary data.</text>
</comment>
<gene>
    <name evidence="2" type="ORF">GGQ54_002130</name>
</gene>
<sequence>MLREHAALIADIERDWAAAGLSGSLLARNLDTGAELGFGAGIAWPLASVIKLPLAVVVHDAFERGELDPAEPFELDPDRATSGPTGVSLFRHPSRVAAEDLMQLALAVSDNAATDALLERIGIETVTERLAGFGFAEIVLRHPMRAIYGMSGAVAEVGLGLAAGATTPGGGHLIGELDPHRANVGTARALLDLLDRLWTDRISTPAACARLRAALGHQLTRHRLAVELASDEVRVLSKTGTFLDLRHEAGVVEAGPDRVAVVALTRSSIPASVQLEAEFAIGHAGRLAVDALRG</sequence>
<reference evidence="2 3" key="1">
    <citation type="submission" date="2020-07" db="EMBL/GenBank/DDBJ databases">
        <title>Sequencing the genomes of 1000 actinobacteria strains.</title>
        <authorList>
            <person name="Klenk H.-P."/>
        </authorList>
    </citation>
    <scope>NUCLEOTIDE SEQUENCE [LARGE SCALE GENOMIC DNA]</scope>
    <source>
        <strain evidence="2 3">DSM 103164</strain>
    </source>
</reference>
<dbReference type="InterPro" id="IPR012338">
    <property type="entry name" value="Beta-lactam/transpept-like"/>
</dbReference>
<protein>
    <submittedName>
        <fullName evidence="2">Beta-lactamase class A</fullName>
        <ecNumber evidence="2">3.5.2.6</ecNumber>
    </submittedName>
</protein>
<dbReference type="PANTHER" id="PTHR35333">
    <property type="entry name" value="BETA-LACTAMASE"/>
    <property type="match status" value="1"/>
</dbReference>
<feature type="domain" description="Beta-lactamase class A catalytic" evidence="1">
    <location>
        <begin position="25"/>
        <end position="265"/>
    </location>
</feature>
<dbReference type="InterPro" id="IPR000871">
    <property type="entry name" value="Beta-lactam_class-A"/>
</dbReference>
<evidence type="ECO:0000313" key="2">
    <source>
        <dbReference type="EMBL" id="NYI71570.1"/>
    </source>
</evidence>
<dbReference type="RefSeq" id="WP_179445378.1">
    <property type="nucleotide sequence ID" value="NZ_JACBZS010000001.1"/>
</dbReference>
<dbReference type="Proteomes" id="UP000527616">
    <property type="component" value="Unassembled WGS sequence"/>
</dbReference>
<accession>A0A7Z0ILF3</accession>
<dbReference type="EC" id="3.5.2.6" evidence="2"/>
<dbReference type="GO" id="GO:0046677">
    <property type="term" value="P:response to antibiotic"/>
    <property type="evidence" value="ECO:0007669"/>
    <property type="project" value="InterPro"/>
</dbReference>
<proteinExistence type="predicted"/>
<evidence type="ECO:0000259" key="1">
    <source>
        <dbReference type="Pfam" id="PF13354"/>
    </source>
</evidence>
<dbReference type="AlphaFoldDB" id="A0A7Z0ILF3"/>
<dbReference type="GO" id="GO:0030655">
    <property type="term" value="P:beta-lactam antibiotic catabolic process"/>
    <property type="evidence" value="ECO:0007669"/>
    <property type="project" value="InterPro"/>
</dbReference>
<name>A0A7Z0ILF3_9ACTN</name>
<evidence type="ECO:0000313" key="3">
    <source>
        <dbReference type="Proteomes" id="UP000527616"/>
    </source>
</evidence>
<dbReference type="InterPro" id="IPR045155">
    <property type="entry name" value="Beta-lactam_cat"/>
</dbReference>
<dbReference type="SUPFAM" id="SSF56601">
    <property type="entry name" value="beta-lactamase/transpeptidase-like"/>
    <property type="match status" value="1"/>
</dbReference>
<dbReference type="PANTHER" id="PTHR35333:SF3">
    <property type="entry name" value="BETA-LACTAMASE-TYPE TRANSPEPTIDASE FOLD CONTAINING PROTEIN"/>
    <property type="match status" value="1"/>
</dbReference>
<dbReference type="Gene3D" id="3.40.710.10">
    <property type="entry name" value="DD-peptidase/beta-lactamase superfamily"/>
    <property type="match status" value="1"/>
</dbReference>